<dbReference type="AlphaFoldDB" id="A0A5C6D219"/>
<evidence type="ECO:0000256" key="1">
    <source>
        <dbReference type="SAM" id="MobiDB-lite"/>
    </source>
</evidence>
<feature type="compositionally biased region" description="Basic and acidic residues" evidence="1">
    <location>
        <begin position="1"/>
        <end position="15"/>
    </location>
</feature>
<dbReference type="EMBL" id="SJPS01000001">
    <property type="protein sequence ID" value="TWU29821.1"/>
    <property type="molecule type" value="Genomic_DNA"/>
</dbReference>
<proteinExistence type="predicted"/>
<keyword evidence="3" id="KW-1185">Reference proteome</keyword>
<evidence type="ECO:0000313" key="2">
    <source>
        <dbReference type="EMBL" id="TWU29821.1"/>
    </source>
</evidence>
<protein>
    <submittedName>
        <fullName evidence="2">Uncharacterized protein</fullName>
    </submittedName>
</protein>
<dbReference type="Proteomes" id="UP000318437">
    <property type="component" value="Unassembled WGS sequence"/>
</dbReference>
<name>A0A5C6D219_9BACT</name>
<feature type="region of interest" description="Disordered" evidence="1">
    <location>
        <begin position="1"/>
        <end position="20"/>
    </location>
</feature>
<organism evidence="2 3">
    <name type="scientific">Bythopirellula polymerisocia</name>
    <dbReference type="NCBI Taxonomy" id="2528003"/>
    <lineage>
        <taxon>Bacteria</taxon>
        <taxon>Pseudomonadati</taxon>
        <taxon>Planctomycetota</taxon>
        <taxon>Planctomycetia</taxon>
        <taxon>Pirellulales</taxon>
        <taxon>Lacipirellulaceae</taxon>
        <taxon>Bythopirellula</taxon>
    </lineage>
</organism>
<evidence type="ECO:0000313" key="3">
    <source>
        <dbReference type="Proteomes" id="UP000318437"/>
    </source>
</evidence>
<sequence>MLIDWQHQDQIEASEKASCPGSVLVEPSHVRTQGVHLESWESQPVQA</sequence>
<gene>
    <name evidence="2" type="ORF">Pla144_06000</name>
</gene>
<reference evidence="2 3" key="1">
    <citation type="submission" date="2019-02" db="EMBL/GenBank/DDBJ databases">
        <title>Deep-cultivation of Planctomycetes and their phenomic and genomic characterization uncovers novel biology.</title>
        <authorList>
            <person name="Wiegand S."/>
            <person name="Jogler M."/>
            <person name="Boedeker C."/>
            <person name="Pinto D."/>
            <person name="Vollmers J."/>
            <person name="Rivas-Marin E."/>
            <person name="Kohn T."/>
            <person name="Peeters S.H."/>
            <person name="Heuer A."/>
            <person name="Rast P."/>
            <person name="Oberbeckmann S."/>
            <person name="Bunk B."/>
            <person name="Jeske O."/>
            <person name="Meyerdierks A."/>
            <person name="Storesund J.E."/>
            <person name="Kallscheuer N."/>
            <person name="Luecker S."/>
            <person name="Lage O.M."/>
            <person name="Pohl T."/>
            <person name="Merkel B.J."/>
            <person name="Hornburger P."/>
            <person name="Mueller R.-W."/>
            <person name="Bruemmer F."/>
            <person name="Labrenz M."/>
            <person name="Spormann A.M."/>
            <person name="Op Den Camp H."/>
            <person name="Overmann J."/>
            <person name="Amann R."/>
            <person name="Jetten M.S.M."/>
            <person name="Mascher T."/>
            <person name="Medema M.H."/>
            <person name="Devos D.P."/>
            <person name="Kaster A.-K."/>
            <person name="Ovreas L."/>
            <person name="Rohde M."/>
            <person name="Galperin M.Y."/>
            <person name="Jogler C."/>
        </authorList>
    </citation>
    <scope>NUCLEOTIDE SEQUENCE [LARGE SCALE GENOMIC DNA]</scope>
    <source>
        <strain evidence="2 3">Pla144</strain>
    </source>
</reference>
<comment type="caution">
    <text evidence="2">The sequence shown here is derived from an EMBL/GenBank/DDBJ whole genome shotgun (WGS) entry which is preliminary data.</text>
</comment>
<accession>A0A5C6D219</accession>